<keyword evidence="4" id="KW-1185">Reference proteome</keyword>
<dbReference type="Proteomes" id="UP000695264">
    <property type="component" value="Unassembled WGS sequence"/>
</dbReference>
<dbReference type="InterPro" id="IPR006059">
    <property type="entry name" value="SBP"/>
</dbReference>
<gene>
    <name evidence="3" type="ORF">HCK00_02925</name>
</gene>
<organism evidence="3 4">
    <name type="scientific">Streptomyces zingiberis</name>
    <dbReference type="NCBI Taxonomy" id="2053010"/>
    <lineage>
        <taxon>Bacteria</taxon>
        <taxon>Bacillati</taxon>
        <taxon>Actinomycetota</taxon>
        <taxon>Actinomycetes</taxon>
        <taxon>Kitasatosporales</taxon>
        <taxon>Streptomycetaceae</taxon>
        <taxon>Streptomyces</taxon>
    </lineage>
</organism>
<dbReference type="EMBL" id="JAATEN010000002">
    <property type="protein sequence ID" value="NJP99519.1"/>
    <property type="molecule type" value="Genomic_DNA"/>
</dbReference>
<proteinExistence type="predicted"/>
<dbReference type="InterPro" id="IPR050490">
    <property type="entry name" value="Bact_solute-bd_prot1"/>
</dbReference>
<feature type="signal peptide" evidence="2">
    <location>
        <begin position="1"/>
        <end position="32"/>
    </location>
</feature>
<dbReference type="Gene3D" id="3.40.190.10">
    <property type="entry name" value="Periplasmic binding protein-like II"/>
    <property type="match status" value="1"/>
</dbReference>
<dbReference type="InterPro" id="IPR006311">
    <property type="entry name" value="TAT_signal"/>
</dbReference>
<evidence type="ECO:0000313" key="3">
    <source>
        <dbReference type="EMBL" id="NJP99519.1"/>
    </source>
</evidence>
<feature type="compositionally biased region" description="Basic and acidic residues" evidence="1">
    <location>
        <begin position="181"/>
        <end position="191"/>
    </location>
</feature>
<evidence type="ECO:0000256" key="1">
    <source>
        <dbReference type="SAM" id="MobiDB-lite"/>
    </source>
</evidence>
<evidence type="ECO:0000313" key="4">
    <source>
        <dbReference type="Proteomes" id="UP000695264"/>
    </source>
</evidence>
<dbReference type="Pfam" id="PF13416">
    <property type="entry name" value="SBP_bac_8"/>
    <property type="match status" value="1"/>
</dbReference>
<dbReference type="RefSeq" id="WP_168100136.1">
    <property type="nucleotide sequence ID" value="NZ_JAATEN010000002.1"/>
</dbReference>
<accession>A0ABX1BP84</accession>
<dbReference type="PANTHER" id="PTHR43649">
    <property type="entry name" value="ARABINOSE-BINDING PROTEIN-RELATED"/>
    <property type="match status" value="1"/>
</dbReference>
<dbReference type="PANTHER" id="PTHR43649:SF14">
    <property type="entry name" value="BLR3389 PROTEIN"/>
    <property type="match status" value="1"/>
</dbReference>
<feature type="chain" id="PRO_5045067241" evidence="2">
    <location>
        <begin position="33"/>
        <end position="470"/>
    </location>
</feature>
<comment type="caution">
    <text evidence="3">The sequence shown here is derived from an EMBL/GenBank/DDBJ whole genome shotgun (WGS) entry which is preliminary data.</text>
</comment>
<name>A0ABX1BP84_9ACTN</name>
<sequence>MPQMPPSRRSVLTGFGSLAATAGLGSAASGCAAPSAAGAGRTRLRFWHLYGGGDGVTMQAMLDAFRAGHPGVGLESATLQWGPAYYTKLGMAGAGGRAPEVAALHLSRLPGFAPGRLLDPFDLDLLARHGVRPEHFPEAIWRRGASGGAQYAIPFDTHPFVLFYNTEVCAKAGLLDGNSPGKREEDGEKGQGKRGAKGRSGGKARLRPLAGVGEFTRALRAAREATGHPGLVIETLGNDTVGPWRLFATFYAQAGGTVLDPTATRVTLDDAKALRVLEWMRSLVEDGHAPRRVDYTGAVSRFNNGDSAFLITGEWEVSTYLTTELPFSMTRIPNLFGRPSAFADCHTFVLPHQADRGGASNEAAHRFVAWMLRHSTDWAAGGHVPAYRPVLSEPAYLELHPQSEYRSVVDDVALDPPAWFAGSASAMQIELGAALSGVLTGSRSPRDGLDEVRKRLRDLLATPDPFGGRA</sequence>
<reference evidence="3 4" key="1">
    <citation type="submission" date="2020-03" db="EMBL/GenBank/DDBJ databases">
        <title>WGS of actinomycetes isolated from Thailand.</title>
        <authorList>
            <person name="Thawai C."/>
        </authorList>
    </citation>
    <scope>NUCLEOTIDE SEQUENCE [LARGE SCALE GENOMIC DNA]</scope>
    <source>
        <strain evidence="3 4">PLAI 1-29</strain>
    </source>
</reference>
<keyword evidence="2" id="KW-0732">Signal</keyword>
<evidence type="ECO:0000256" key="2">
    <source>
        <dbReference type="SAM" id="SignalP"/>
    </source>
</evidence>
<dbReference type="PROSITE" id="PS51318">
    <property type="entry name" value="TAT"/>
    <property type="match status" value="1"/>
</dbReference>
<feature type="region of interest" description="Disordered" evidence="1">
    <location>
        <begin position="175"/>
        <end position="205"/>
    </location>
</feature>
<feature type="compositionally biased region" description="Basic residues" evidence="1">
    <location>
        <begin position="192"/>
        <end position="205"/>
    </location>
</feature>
<dbReference type="SUPFAM" id="SSF53850">
    <property type="entry name" value="Periplasmic binding protein-like II"/>
    <property type="match status" value="1"/>
</dbReference>
<protein>
    <submittedName>
        <fullName evidence="3">Extracellular solute-binding protein</fullName>
    </submittedName>
</protein>